<organism evidence="1 2">
    <name type="scientific">Penicillium diatomitis</name>
    <dbReference type="NCBI Taxonomy" id="2819901"/>
    <lineage>
        <taxon>Eukaryota</taxon>
        <taxon>Fungi</taxon>
        <taxon>Dikarya</taxon>
        <taxon>Ascomycota</taxon>
        <taxon>Pezizomycotina</taxon>
        <taxon>Eurotiomycetes</taxon>
        <taxon>Eurotiomycetidae</taxon>
        <taxon>Eurotiales</taxon>
        <taxon>Aspergillaceae</taxon>
        <taxon>Penicillium</taxon>
    </lineage>
</organism>
<protein>
    <submittedName>
        <fullName evidence="1">Uncharacterized protein</fullName>
    </submittedName>
</protein>
<accession>A0A9W9XFJ1</accession>
<comment type="caution">
    <text evidence="1">The sequence shown here is derived from an EMBL/GenBank/DDBJ whole genome shotgun (WGS) entry which is preliminary data.</text>
</comment>
<evidence type="ECO:0000313" key="1">
    <source>
        <dbReference type="EMBL" id="KAJ5489787.1"/>
    </source>
</evidence>
<dbReference type="AlphaFoldDB" id="A0A9W9XFJ1"/>
<dbReference type="RefSeq" id="XP_056791820.1">
    <property type="nucleotide sequence ID" value="XM_056934279.1"/>
</dbReference>
<reference evidence="1" key="2">
    <citation type="journal article" date="2023" name="IMA Fungus">
        <title>Comparative genomic study of the Penicillium genus elucidates a diverse pangenome and 15 lateral gene transfer events.</title>
        <authorList>
            <person name="Petersen C."/>
            <person name="Sorensen T."/>
            <person name="Nielsen M.R."/>
            <person name="Sondergaard T.E."/>
            <person name="Sorensen J.L."/>
            <person name="Fitzpatrick D.A."/>
            <person name="Frisvad J.C."/>
            <person name="Nielsen K.L."/>
        </authorList>
    </citation>
    <scope>NUCLEOTIDE SEQUENCE</scope>
    <source>
        <strain evidence="1">IBT 30728</strain>
    </source>
</reference>
<reference evidence="1" key="1">
    <citation type="submission" date="2022-12" db="EMBL/GenBank/DDBJ databases">
        <authorList>
            <person name="Petersen C."/>
        </authorList>
    </citation>
    <scope>NUCLEOTIDE SEQUENCE</scope>
    <source>
        <strain evidence="1">IBT 30728</strain>
    </source>
</reference>
<evidence type="ECO:0000313" key="2">
    <source>
        <dbReference type="Proteomes" id="UP001148312"/>
    </source>
</evidence>
<name>A0A9W9XFJ1_9EURO</name>
<gene>
    <name evidence="1" type="ORF">N7539_004677</name>
</gene>
<sequence>MYLLTFALERPGSWLQWEDYAGHNATFHEPSGHKDRSDHARLYLDLFRKTAIDCEKNQTELMKIFQSRGLVSCQEHIHSLLEPEARDDLHFAVLEGVQNTLGAAFDSGHRKLIKAKADIANSRRAAETDLQKHHCWFTYNVHVVIGMSPP</sequence>
<dbReference type="GeneID" id="81624528"/>
<dbReference type="Proteomes" id="UP001148312">
    <property type="component" value="Unassembled WGS sequence"/>
</dbReference>
<proteinExistence type="predicted"/>
<dbReference type="EMBL" id="JAPWDQ010000004">
    <property type="protein sequence ID" value="KAJ5489787.1"/>
    <property type="molecule type" value="Genomic_DNA"/>
</dbReference>
<keyword evidence="2" id="KW-1185">Reference proteome</keyword>